<gene>
    <name evidence="5" type="ORF">HF577_20045</name>
</gene>
<keyword evidence="2 5" id="KW-0436">Ligase</keyword>
<dbReference type="SUPFAM" id="SSF56801">
    <property type="entry name" value="Acetyl-CoA synthetase-like"/>
    <property type="match status" value="1"/>
</dbReference>
<reference evidence="5 6" key="1">
    <citation type="submission" date="2020-04" db="EMBL/GenBank/DDBJ databases">
        <authorList>
            <person name="Klaysubun C."/>
            <person name="Duangmal K."/>
            <person name="Lipun K."/>
        </authorList>
    </citation>
    <scope>NUCLEOTIDE SEQUENCE [LARGE SCALE GENOMIC DNA]</scope>
    <source>
        <strain evidence="5 6">JCM 11839</strain>
    </source>
</reference>
<protein>
    <submittedName>
        <fullName evidence="5">4-coumarate--CoA ligase family protein</fullName>
    </submittedName>
</protein>
<dbReference type="Pfam" id="PF00501">
    <property type="entry name" value="AMP-binding"/>
    <property type="match status" value="1"/>
</dbReference>
<name>A0ABX1RJ28_9PSEU</name>
<dbReference type="InterPro" id="IPR020845">
    <property type="entry name" value="AMP-binding_CS"/>
</dbReference>
<dbReference type="PROSITE" id="PS00455">
    <property type="entry name" value="AMP_BINDING"/>
    <property type="match status" value="1"/>
</dbReference>
<comment type="similarity">
    <text evidence="1">Belongs to the ATP-dependent AMP-binding enzyme family.</text>
</comment>
<feature type="domain" description="AMP-dependent synthetase/ligase" evidence="3">
    <location>
        <begin position="29"/>
        <end position="391"/>
    </location>
</feature>
<dbReference type="Gene3D" id="3.30.300.30">
    <property type="match status" value="1"/>
</dbReference>
<evidence type="ECO:0000256" key="1">
    <source>
        <dbReference type="ARBA" id="ARBA00006432"/>
    </source>
</evidence>
<evidence type="ECO:0000259" key="3">
    <source>
        <dbReference type="Pfam" id="PF00501"/>
    </source>
</evidence>
<keyword evidence="6" id="KW-1185">Reference proteome</keyword>
<dbReference type="InterPro" id="IPR025110">
    <property type="entry name" value="AMP-bd_C"/>
</dbReference>
<organism evidence="5 6">
    <name type="scientific">Pseudonocardia xinjiangensis</name>
    <dbReference type="NCBI Taxonomy" id="75289"/>
    <lineage>
        <taxon>Bacteria</taxon>
        <taxon>Bacillati</taxon>
        <taxon>Actinomycetota</taxon>
        <taxon>Actinomycetes</taxon>
        <taxon>Pseudonocardiales</taxon>
        <taxon>Pseudonocardiaceae</taxon>
        <taxon>Pseudonocardia</taxon>
    </lineage>
</organism>
<dbReference type="InterPro" id="IPR045851">
    <property type="entry name" value="AMP-bd_C_sf"/>
</dbReference>
<dbReference type="InterPro" id="IPR042099">
    <property type="entry name" value="ANL_N_sf"/>
</dbReference>
<dbReference type="Proteomes" id="UP001296706">
    <property type="component" value="Unassembled WGS sequence"/>
</dbReference>
<dbReference type="Pfam" id="PF13193">
    <property type="entry name" value="AMP-binding_C"/>
    <property type="match status" value="1"/>
</dbReference>
<feature type="domain" description="AMP-binding enzyme C-terminal" evidence="4">
    <location>
        <begin position="442"/>
        <end position="522"/>
    </location>
</feature>
<dbReference type="InterPro" id="IPR000873">
    <property type="entry name" value="AMP-dep_synth/lig_dom"/>
</dbReference>
<comment type="caution">
    <text evidence="5">The sequence shown here is derived from an EMBL/GenBank/DDBJ whole genome shotgun (WGS) entry which is preliminary data.</text>
</comment>
<evidence type="ECO:0000313" key="6">
    <source>
        <dbReference type="Proteomes" id="UP001296706"/>
    </source>
</evidence>
<dbReference type="PANTHER" id="PTHR24096">
    <property type="entry name" value="LONG-CHAIN-FATTY-ACID--COA LIGASE"/>
    <property type="match status" value="1"/>
</dbReference>
<dbReference type="PANTHER" id="PTHR24096:SF149">
    <property type="entry name" value="AMP-BINDING DOMAIN-CONTAINING PROTEIN-RELATED"/>
    <property type="match status" value="1"/>
</dbReference>
<dbReference type="Gene3D" id="3.40.50.12780">
    <property type="entry name" value="N-terminal domain of ligase-like"/>
    <property type="match status" value="1"/>
</dbReference>
<evidence type="ECO:0000313" key="5">
    <source>
        <dbReference type="EMBL" id="NMH79375.1"/>
    </source>
</evidence>
<evidence type="ECO:0000256" key="2">
    <source>
        <dbReference type="ARBA" id="ARBA00022598"/>
    </source>
</evidence>
<evidence type="ECO:0000259" key="4">
    <source>
        <dbReference type="Pfam" id="PF13193"/>
    </source>
</evidence>
<sequence>MIRSPYPDLDIPEIGLHEFLLGHLDPQDAERPATVAAAGGSGYTYGELVATVSAVAAGLGERGVARGDVAAILAPNIPEYPAVFHGVLAAGATVSPANALYTPRELAHQLRDSGARVLFTAPECLDRARVAVTHDGVRVDEVVVLGAGAGAGGPVRETPWEEFLETVHTGAGARPPVSPDDVAVLPYSSGTTGLSKGVQLTHRNLVANVLQTTPLGQHAPYGRYLAAVPLSHIYGLTVAMNRALYNRGLLVTMPRFEFTAFLQAIAEHRIEQVAAVPPIMLGLARSPLVDSYDLSSLDVLVSAAAPLERSIAEAVADRLHVTVVQGYGLTESSPGITGIPVDRPEIDRGSLGVLAPNITARVVDPETGEDVETGEPGELWARGPNIMRGYLNNAEATAATLDADGFLHTGDIVTVSEDGVFRVVDRLKELIKYKGNQVAPAELEGALLAHEGVADAAVVGVPGPDGGEWPKAFVVPQQGYAPCVAGGLAEEVMAFVAERVAPFKKVREVEFVDRIPRSSAGKILRRELRERESGTGA</sequence>
<dbReference type="EMBL" id="JAAXKY010000066">
    <property type="protein sequence ID" value="NMH79375.1"/>
    <property type="molecule type" value="Genomic_DNA"/>
</dbReference>
<proteinExistence type="inferred from homology"/>
<dbReference type="GO" id="GO:0016874">
    <property type="term" value="F:ligase activity"/>
    <property type="evidence" value="ECO:0007669"/>
    <property type="project" value="UniProtKB-KW"/>
</dbReference>
<accession>A0ABX1RJ28</accession>